<reference evidence="2 3" key="1">
    <citation type="submission" date="2018-11" db="EMBL/GenBank/DDBJ databases">
        <title>Genomic Encyclopedia of Type Strains, Phase IV (KMG-IV): sequencing the most valuable type-strain genomes for metagenomic binning, comparative biology and taxonomic classification.</title>
        <authorList>
            <person name="Goeker M."/>
        </authorList>
    </citation>
    <scope>NUCLEOTIDE SEQUENCE [LARGE SCALE GENOMIC DNA]</scope>
    <source>
        <strain evidence="2 3">DSM 15985</strain>
    </source>
</reference>
<sequence length="128" mass="13400">MLQRIRHHRRLGSAVLAVFVCAWLVALWANVQVRQALPAVDLAHLDVCFAAPAGGPAPHADPAAHDSHHADPGCLLCIALATPPALALAALRPPAPRVHPAQRSRAPAVAAWRAQAPLPPRGPPSTHA</sequence>
<feature type="region of interest" description="Disordered" evidence="1">
    <location>
        <begin position="97"/>
        <end position="128"/>
    </location>
</feature>
<dbReference type="EMBL" id="RJVL01000002">
    <property type="protein sequence ID" value="ROR49200.1"/>
    <property type="molecule type" value="Genomic_DNA"/>
</dbReference>
<gene>
    <name evidence="2" type="ORF">EDC60_1194</name>
</gene>
<evidence type="ECO:0000313" key="3">
    <source>
        <dbReference type="Proteomes" id="UP000271868"/>
    </source>
</evidence>
<accession>A0AAX1WX43</accession>
<evidence type="ECO:0000313" key="2">
    <source>
        <dbReference type="EMBL" id="ROR49200.1"/>
    </source>
</evidence>
<feature type="compositionally biased region" description="Pro residues" evidence="1">
    <location>
        <begin position="117"/>
        <end position="128"/>
    </location>
</feature>
<dbReference type="RefSeq" id="WP_123675478.1">
    <property type="nucleotide sequence ID" value="NZ_DAMAHR010000002.1"/>
</dbReference>
<evidence type="ECO:0008006" key="4">
    <source>
        <dbReference type="Google" id="ProtNLM"/>
    </source>
</evidence>
<protein>
    <recommendedName>
        <fullName evidence="4">DUF2946 family protein</fullName>
    </recommendedName>
</protein>
<comment type="caution">
    <text evidence="2">The sequence shown here is derived from an EMBL/GenBank/DDBJ whole genome shotgun (WGS) entry which is preliminary data.</text>
</comment>
<feature type="compositionally biased region" description="Low complexity" evidence="1">
    <location>
        <begin position="97"/>
        <end position="116"/>
    </location>
</feature>
<dbReference type="Proteomes" id="UP000271868">
    <property type="component" value="Unassembled WGS sequence"/>
</dbReference>
<dbReference type="AlphaFoldDB" id="A0AAX1WX43"/>
<proteinExistence type="predicted"/>
<keyword evidence="3" id="KW-1185">Reference proteome</keyword>
<evidence type="ECO:0000256" key="1">
    <source>
        <dbReference type="SAM" id="MobiDB-lite"/>
    </source>
</evidence>
<name>A0AAX1WX43_9BURK</name>
<organism evidence="2 3">
    <name type="scientific">Diaphorobacter nitroreducens</name>
    <dbReference type="NCBI Taxonomy" id="164759"/>
    <lineage>
        <taxon>Bacteria</taxon>
        <taxon>Pseudomonadati</taxon>
        <taxon>Pseudomonadota</taxon>
        <taxon>Betaproteobacteria</taxon>
        <taxon>Burkholderiales</taxon>
        <taxon>Comamonadaceae</taxon>
        <taxon>Diaphorobacter</taxon>
    </lineage>
</organism>